<feature type="compositionally biased region" description="Acidic residues" evidence="1">
    <location>
        <begin position="111"/>
        <end position="120"/>
    </location>
</feature>
<evidence type="ECO:0000259" key="2">
    <source>
        <dbReference type="Pfam" id="PF13716"/>
    </source>
</evidence>
<sequence>MGTPSSRASPDSLSPASVMTEAGTQDRTGVPGQWEEPPRAGIHEKGGEPVGVRQEEGAVVMGTYTDQSNRGLPLLSGIAEGPKMNSSTQDMEVREEGQEKELPRPKAEDEHSAEDDEDESPTAGGDRPAPPTSLELSENPPRKKRLVAPAISLTLQRSDSLDINLEDMETPSDSESFDYPEGFSSPNWEGDVLRMGRSRVSVTDQAEIGNLELDKVDDEGRRWRRFVISGQECHVNMSVLEPYLRVLSHGGYYGEGLNAIILFSSCYLPENTIENYQYVMDNLFRYIVGTLELMVSENYVIVYLCGMAPRSKMPNIKWLRQCYMTIDRRLRKNLKGLFLFTRSGTSKSCSPSSSRSSVPSSAGRCGLSGTCRSYPSSSLWITCRSRTASESLMRI</sequence>
<feature type="compositionally biased region" description="Basic and acidic residues" evidence="1">
    <location>
        <begin position="91"/>
        <end position="110"/>
    </location>
</feature>
<accession>A0A8T3DZ58</accession>
<dbReference type="GO" id="GO:0005737">
    <property type="term" value="C:cytoplasm"/>
    <property type="evidence" value="ECO:0007669"/>
    <property type="project" value="TreeGrafter"/>
</dbReference>
<keyword evidence="4" id="KW-1185">Reference proteome</keyword>
<dbReference type="Proteomes" id="UP000829720">
    <property type="component" value="Unassembled WGS sequence"/>
</dbReference>
<proteinExistence type="predicted"/>
<feature type="region of interest" description="Disordered" evidence="1">
    <location>
        <begin position="1"/>
        <end position="151"/>
    </location>
</feature>
<dbReference type="InterPro" id="IPR036865">
    <property type="entry name" value="CRAL-TRIO_dom_sf"/>
</dbReference>
<dbReference type="PANTHER" id="PTHR12112:SF21">
    <property type="entry name" value="BCL-2_ADENOVIRUS E1B 19 KDA-INTERACTING PROTEIN 2-LIKE PROTEIN"/>
    <property type="match status" value="1"/>
</dbReference>
<organism evidence="3 4">
    <name type="scientific">Albula goreensis</name>
    <dbReference type="NCBI Taxonomy" id="1534307"/>
    <lineage>
        <taxon>Eukaryota</taxon>
        <taxon>Metazoa</taxon>
        <taxon>Chordata</taxon>
        <taxon>Craniata</taxon>
        <taxon>Vertebrata</taxon>
        <taxon>Euteleostomi</taxon>
        <taxon>Actinopterygii</taxon>
        <taxon>Neopterygii</taxon>
        <taxon>Teleostei</taxon>
        <taxon>Albuliformes</taxon>
        <taxon>Albulidae</taxon>
        <taxon>Albula</taxon>
    </lineage>
</organism>
<name>A0A8T3DZ58_9TELE</name>
<reference evidence="3" key="1">
    <citation type="submission" date="2021-01" db="EMBL/GenBank/DDBJ databases">
        <authorList>
            <person name="Zahm M."/>
            <person name="Roques C."/>
            <person name="Cabau C."/>
            <person name="Klopp C."/>
            <person name="Donnadieu C."/>
            <person name="Jouanno E."/>
            <person name="Lampietro C."/>
            <person name="Louis A."/>
            <person name="Herpin A."/>
            <person name="Echchiki A."/>
            <person name="Berthelot C."/>
            <person name="Parey E."/>
            <person name="Roest-Crollius H."/>
            <person name="Braasch I."/>
            <person name="Postlethwait J."/>
            <person name="Bobe J."/>
            <person name="Montfort J."/>
            <person name="Bouchez O."/>
            <person name="Begum T."/>
            <person name="Mejri S."/>
            <person name="Adams A."/>
            <person name="Chen W.-J."/>
            <person name="Guiguen Y."/>
        </authorList>
    </citation>
    <scope>NUCLEOTIDE SEQUENCE</scope>
    <source>
        <tissue evidence="3">Blood</tissue>
    </source>
</reference>
<dbReference type="Pfam" id="PF12496">
    <property type="entry name" value="BNIP2"/>
    <property type="match status" value="1"/>
</dbReference>
<feature type="region of interest" description="Disordered" evidence="1">
    <location>
        <begin position="344"/>
        <end position="366"/>
    </location>
</feature>
<feature type="compositionally biased region" description="Basic and acidic residues" evidence="1">
    <location>
        <begin position="36"/>
        <end position="47"/>
    </location>
</feature>
<feature type="compositionally biased region" description="Low complexity" evidence="1">
    <location>
        <begin position="344"/>
        <end position="361"/>
    </location>
</feature>
<dbReference type="InterPro" id="IPR022181">
    <property type="entry name" value="Bcl2-/adenovirus-E1B"/>
</dbReference>
<comment type="caution">
    <text evidence="3">The sequence shown here is derived from an EMBL/GenBank/DDBJ whole genome shotgun (WGS) entry which is preliminary data.</text>
</comment>
<dbReference type="AlphaFoldDB" id="A0A8T3DZ58"/>
<dbReference type="EMBL" id="JAERUA010000003">
    <property type="protein sequence ID" value="KAI1902321.1"/>
    <property type="molecule type" value="Genomic_DNA"/>
</dbReference>
<dbReference type="GO" id="GO:0006915">
    <property type="term" value="P:apoptotic process"/>
    <property type="evidence" value="ECO:0007669"/>
    <property type="project" value="TreeGrafter"/>
</dbReference>
<evidence type="ECO:0000313" key="3">
    <source>
        <dbReference type="EMBL" id="KAI1902321.1"/>
    </source>
</evidence>
<evidence type="ECO:0000256" key="1">
    <source>
        <dbReference type="SAM" id="MobiDB-lite"/>
    </source>
</evidence>
<protein>
    <recommendedName>
        <fullName evidence="2">CRAL-TRIO domain-containing protein</fullName>
    </recommendedName>
</protein>
<dbReference type="Pfam" id="PF13716">
    <property type="entry name" value="CRAL_TRIO_2"/>
    <property type="match status" value="1"/>
</dbReference>
<evidence type="ECO:0000313" key="4">
    <source>
        <dbReference type="Proteomes" id="UP000829720"/>
    </source>
</evidence>
<dbReference type="Gene3D" id="3.40.525.10">
    <property type="entry name" value="CRAL-TRIO lipid binding domain"/>
    <property type="match status" value="1"/>
</dbReference>
<feature type="compositionally biased region" description="Polar residues" evidence="1">
    <location>
        <begin position="1"/>
        <end position="27"/>
    </location>
</feature>
<dbReference type="PANTHER" id="PTHR12112">
    <property type="entry name" value="BNIP - RELATED"/>
    <property type="match status" value="1"/>
</dbReference>
<dbReference type="OrthoDB" id="19923at2759"/>
<dbReference type="InterPro" id="IPR001251">
    <property type="entry name" value="CRAL-TRIO_dom"/>
</dbReference>
<feature type="domain" description="CRAL-TRIO" evidence="2">
    <location>
        <begin position="259"/>
        <end position="347"/>
    </location>
</feature>
<gene>
    <name evidence="3" type="ORF">AGOR_G00043560</name>
</gene>